<keyword evidence="6" id="KW-1185">Reference proteome</keyword>
<keyword evidence="2" id="KW-1133">Transmembrane helix</keyword>
<dbReference type="CDD" id="cd01949">
    <property type="entry name" value="GGDEF"/>
    <property type="match status" value="1"/>
</dbReference>
<gene>
    <name evidence="5" type="ORF">IOQ59_12605</name>
</gene>
<keyword evidence="2" id="KW-0812">Transmembrane</keyword>
<accession>A0A8J7KAK6</accession>
<evidence type="ECO:0000256" key="3">
    <source>
        <dbReference type="SAM" id="SignalP"/>
    </source>
</evidence>
<dbReference type="RefSeq" id="WP_193953735.1">
    <property type="nucleotide sequence ID" value="NZ_JADEYS010000012.1"/>
</dbReference>
<evidence type="ECO:0000313" key="6">
    <source>
        <dbReference type="Proteomes" id="UP000640333"/>
    </source>
</evidence>
<dbReference type="PANTHER" id="PTHR45138">
    <property type="entry name" value="REGULATORY COMPONENTS OF SENSORY TRANSDUCTION SYSTEM"/>
    <property type="match status" value="1"/>
</dbReference>
<dbReference type="GO" id="GO:0005886">
    <property type="term" value="C:plasma membrane"/>
    <property type="evidence" value="ECO:0007669"/>
    <property type="project" value="TreeGrafter"/>
</dbReference>
<evidence type="ECO:0000313" key="5">
    <source>
        <dbReference type="EMBL" id="MBE9398101.1"/>
    </source>
</evidence>
<dbReference type="NCBIfam" id="TIGR00254">
    <property type="entry name" value="GGDEF"/>
    <property type="match status" value="1"/>
</dbReference>
<evidence type="ECO:0000256" key="1">
    <source>
        <dbReference type="ARBA" id="ARBA00012528"/>
    </source>
</evidence>
<dbReference type="PROSITE" id="PS50887">
    <property type="entry name" value="GGDEF"/>
    <property type="match status" value="1"/>
</dbReference>
<dbReference type="InterPro" id="IPR000160">
    <property type="entry name" value="GGDEF_dom"/>
</dbReference>
<dbReference type="EC" id="2.7.7.65" evidence="1"/>
<keyword evidence="3" id="KW-0732">Signal</keyword>
<feature type="transmembrane region" description="Helical" evidence="2">
    <location>
        <begin position="268"/>
        <end position="287"/>
    </location>
</feature>
<dbReference type="AlphaFoldDB" id="A0A8J7KAK6"/>
<name>A0A8J7KAK6_9GAMM</name>
<dbReference type="SMART" id="SM00062">
    <property type="entry name" value="PBPb"/>
    <property type="match status" value="1"/>
</dbReference>
<dbReference type="Proteomes" id="UP000640333">
    <property type="component" value="Unassembled WGS sequence"/>
</dbReference>
<dbReference type="EMBL" id="JADEYS010000012">
    <property type="protein sequence ID" value="MBE9398101.1"/>
    <property type="molecule type" value="Genomic_DNA"/>
</dbReference>
<dbReference type="InterPro" id="IPR029787">
    <property type="entry name" value="Nucleotide_cyclase"/>
</dbReference>
<dbReference type="Pfam" id="PF00497">
    <property type="entry name" value="SBP_bac_3"/>
    <property type="match status" value="1"/>
</dbReference>
<dbReference type="Gene3D" id="3.30.70.270">
    <property type="match status" value="1"/>
</dbReference>
<dbReference type="SUPFAM" id="SSF53850">
    <property type="entry name" value="Periplasmic binding protein-like II"/>
    <property type="match status" value="1"/>
</dbReference>
<dbReference type="CDD" id="cd13708">
    <property type="entry name" value="PBP2_BvgS_like_1"/>
    <property type="match status" value="1"/>
</dbReference>
<evidence type="ECO:0000256" key="2">
    <source>
        <dbReference type="SAM" id="Phobius"/>
    </source>
</evidence>
<dbReference type="Pfam" id="PF00990">
    <property type="entry name" value="GGDEF"/>
    <property type="match status" value="1"/>
</dbReference>
<dbReference type="Gene3D" id="3.40.190.10">
    <property type="entry name" value="Periplasmic binding protein-like II"/>
    <property type="match status" value="2"/>
</dbReference>
<dbReference type="GO" id="GO:0052621">
    <property type="term" value="F:diguanylate cyclase activity"/>
    <property type="evidence" value="ECO:0007669"/>
    <property type="project" value="UniProtKB-EC"/>
</dbReference>
<comment type="caution">
    <text evidence="5">The sequence shown here is derived from an EMBL/GenBank/DDBJ whole genome shotgun (WGS) entry which is preliminary data.</text>
</comment>
<dbReference type="SMART" id="SM00267">
    <property type="entry name" value="GGDEF"/>
    <property type="match status" value="1"/>
</dbReference>
<sequence length="480" mass="54264">MLLRVLCCQLGLIVLLGISPIATAALELTAEEKSYLSNREPVKFCVDPNWMPFEAIDKQGRYTGVSSDFMEEFARLLNIRLELVPTDNWSDSLNNAKQRVCDLLPMINISPEREQFLSFTEPYVSMPVVLISDQNTRYLDGLKSLEGHKLVIPAGYIFAEHVRDNFPQLDVQYADSLLESLRTVAKGEALATMATLPIALYQIERHGLGTLKISGHTNVNIELSIGVRNDDPLLASAFQKAVQALPIELHDQILARWYRVNVEQARDYTILLVLVALLSVIAAFLSYRNYSSRKFNAQLAKVNARLSDRNQRLEQLGKRDYLTGIYHRINMDSELEKDIDHCANQGQPLHVILFDLDNFSQINIEHSHPVGDLLLVEVSRLVEERLPDNTYFGRWGGDSFLVLCPQSSAEDTHKIAEVLHTTINCHRFSENVHLSATVAVATCHPHEHQSKLMKEIEQLIRDKKKEGPGQLTSLTIETTE</sequence>
<evidence type="ECO:0000259" key="4">
    <source>
        <dbReference type="PROSITE" id="PS50887"/>
    </source>
</evidence>
<dbReference type="PANTHER" id="PTHR45138:SF24">
    <property type="entry name" value="DIGUANYLATE CYCLASE DGCC-RELATED"/>
    <property type="match status" value="1"/>
</dbReference>
<keyword evidence="2" id="KW-0472">Membrane</keyword>
<protein>
    <recommendedName>
        <fullName evidence="1">diguanylate cyclase</fullName>
        <ecNumber evidence="1">2.7.7.65</ecNumber>
    </recommendedName>
</protein>
<dbReference type="InterPro" id="IPR050469">
    <property type="entry name" value="Diguanylate_Cyclase"/>
</dbReference>
<reference evidence="5" key="1">
    <citation type="submission" date="2020-10" db="EMBL/GenBank/DDBJ databases">
        <title>Bacterium isolated from coastal waters sediment.</title>
        <authorList>
            <person name="Chen R.-J."/>
            <person name="Lu D.-C."/>
            <person name="Zhu K.-L."/>
            <person name="Du Z.-J."/>
        </authorList>
    </citation>
    <scope>NUCLEOTIDE SEQUENCE</scope>
    <source>
        <strain evidence="5">N1Y112</strain>
    </source>
</reference>
<organism evidence="5 6">
    <name type="scientific">Pontibacterium sinense</name>
    <dbReference type="NCBI Taxonomy" id="2781979"/>
    <lineage>
        <taxon>Bacteria</taxon>
        <taxon>Pseudomonadati</taxon>
        <taxon>Pseudomonadota</taxon>
        <taxon>Gammaproteobacteria</taxon>
        <taxon>Oceanospirillales</taxon>
        <taxon>Oceanospirillaceae</taxon>
        <taxon>Pontibacterium</taxon>
    </lineage>
</organism>
<feature type="signal peptide" evidence="3">
    <location>
        <begin position="1"/>
        <end position="24"/>
    </location>
</feature>
<proteinExistence type="predicted"/>
<dbReference type="GO" id="GO:0043709">
    <property type="term" value="P:cell adhesion involved in single-species biofilm formation"/>
    <property type="evidence" value="ECO:0007669"/>
    <property type="project" value="TreeGrafter"/>
</dbReference>
<feature type="chain" id="PRO_5035244326" description="diguanylate cyclase" evidence="3">
    <location>
        <begin position="25"/>
        <end position="480"/>
    </location>
</feature>
<feature type="domain" description="GGDEF" evidence="4">
    <location>
        <begin position="347"/>
        <end position="476"/>
    </location>
</feature>
<dbReference type="GO" id="GO:1902201">
    <property type="term" value="P:negative regulation of bacterial-type flagellum-dependent cell motility"/>
    <property type="evidence" value="ECO:0007669"/>
    <property type="project" value="TreeGrafter"/>
</dbReference>
<dbReference type="SUPFAM" id="SSF55073">
    <property type="entry name" value="Nucleotide cyclase"/>
    <property type="match status" value="1"/>
</dbReference>
<dbReference type="InterPro" id="IPR001638">
    <property type="entry name" value="Solute-binding_3/MltF_N"/>
</dbReference>
<dbReference type="InterPro" id="IPR043128">
    <property type="entry name" value="Rev_trsase/Diguanyl_cyclase"/>
</dbReference>